<dbReference type="Proteomes" id="UP001162501">
    <property type="component" value="Chromosome 20"/>
</dbReference>
<accession>A0AC59YUS0</accession>
<proteinExistence type="predicted"/>
<name>A0AC59YUS0_RANTA</name>
<reference evidence="1" key="2">
    <citation type="submission" date="2025-03" db="EMBL/GenBank/DDBJ databases">
        <authorList>
            <consortium name="ELIXIR-Norway"/>
            <consortium name="Elixir Norway"/>
        </authorList>
    </citation>
    <scope>NUCLEOTIDE SEQUENCE</scope>
</reference>
<protein>
    <submittedName>
        <fullName evidence="1">Uncharacterized protein</fullName>
    </submittedName>
</protein>
<evidence type="ECO:0000313" key="1">
    <source>
        <dbReference type="EMBL" id="CAM9993821.1"/>
    </source>
</evidence>
<feature type="non-terminal residue" evidence="1">
    <location>
        <position position="1"/>
    </location>
</feature>
<gene>
    <name evidence="1" type="ORF">MRATA1EN22A_LOCUS10454</name>
</gene>
<organism evidence="1 2">
    <name type="scientific">Rangifer tarandus platyrhynchus</name>
    <name type="common">Svalbard reindeer</name>
    <dbReference type="NCBI Taxonomy" id="3082113"/>
    <lineage>
        <taxon>Eukaryota</taxon>
        <taxon>Metazoa</taxon>
        <taxon>Chordata</taxon>
        <taxon>Craniata</taxon>
        <taxon>Vertebrata</taxon>
        <taxon>Euteleostomi</taxon>
        <taxon>Mammalia</taxon>
        <taxon>Eutheria</taxon>
        <taxon>Laurasiatheria</taxon>
        <taxon>Artiodactyla</taxon>
        <taxon>Ruminantia</taxon>
        <taxon>Pecora</taxon>
        <taxon>Cervidae</taxon>
        <taxon>Odocoileinae</taxon>
        <taxon>Rangifer</taxon>
    </lineage>
</organism>
<dbReference type="EMBL" id="OX596104">
    <property type="protein sequence ID" value="CAM9993821.1"/>
    <property type="molecule type" value="Genomic_DNA"/>
</dbReference>
<reference evidence="1" key="1">
    <citation type="submission" date="2023-05" db="EMBL/GenBank/DDBJ databases">
        <authorList>
            <consortium name="ELIXIR-Norway"/>
        </authorList>
    </citation>
    <scope>NUCLEOTIDE SEQUENCE</scope>
</reference>
<feature type="non-terminal residue" evidence="1">
    <location>
        <position position="179"/>
    </location>
</feature>
<sequence>MERGGEKTRGGDKVPRFRGKVRTEKVLTDKAAPAGNEEVQGAERARSERKAQGEESSRGKETVSTEKGRGHRRGRGKERAWEDHLPQDEGGGRVDKGRDKAQKPNEGQATGEKSKRGQGKRWGVGKAQVRERDGSRGRIWYLGRARARRKGRCGEMWGGGARRGGGARLRFARRGTGGN</sequence>
<evidence type="ECO:0000313" key="2">
    <source>
        <dbReference type="Proteomes" id="UP001162501"/>
    </source>
</evidence>